<dbReference type="Proteomes" id="UP000182841">
    <property type="component" value="Unassembled WGS sequence"/>
</dbReference>
<keyword evidence="3" id="KW-1185">Reference proteome</keyword>
<feature type="region of interest" description="Disordered" evidence="1">
    <location>
        <begin position="82"/>
        <end position="159"/>
    </location>
</feature>
<dbReference type="EMBL" id="FOGO01000012">
    <property type="protein sequence ID" value="SES21646.1"/>
    <property type="molecule type" value="Genomic_DNA"/>
</dbReference>
<feature type="compositionally biased region" description="Polar residues" evidence="1">
    <location>
        <begin position="357"/>
        <end position="376"/>
    </location>
</feature>
<feature type="region of interest" description="Disordered" evidence="1">
    <location>
        <begin position="357"/>
        <end position="399"/>
    </location>
</feature>
<protein>
    <submittedName>
        <fullName evidence="2">Uncharacterized protein</fullName>
    </submittedName>
</protein>
<feature type="compositionally biased region" description="Polar residues" evidence="1">
    <location>
        <begin position="104"/>
        <end position="124"/>
    </location>
</feature>
<name>A0A1H9VIN5_9ACTN</name>
<reference evidence="3" key="1">
    <citation type="submission" date="2016-10" db="EMBL/GenBank/DDBJ databases">
        <authorList>
            <person name="Varghese N."/>
            <person name="Submissions S."/>
        </authorList>
    </citation>
    <scope>NUCLEOTIDE SEQUENCE [LARGE SCALE GENOMIC DNA]</scope>
    <source>
        <strain evidence="3">CGMCC 4.6825</strain>
    </source>
</reference>
<proteinExistence type="predicted"/>
<evidence type="ECO:0000256" key="1">
    <source>
        <dbReference type="SAM" id="MobiDB-lite"/>
    </source>
</evidence>
<feature type="region of interest" description="Disordered" evidence="1">
    <location>
        <begin position="1"/>
        <end position="40"/>
    </location>
</feature>
<sequence>MAGWEQSYRPVKIRDDKTFREDPNVRVPKGAPQPPVGAVDGLYDTNAKKFYVLNEQDQVARHSKEKGWKDYASNTVVRAFHETKGKAPEAPAAESSSAMEMDDLSQQMSTMRTGSPGSQGSDESFASAYSAVRQDKRGRYVSASQEDVPSTAPEPPEGARRALYDVERGDYYVQNQGVLQRFSKSSSDWVSSKAKGMLDVLKTHGKSLGKAGYKAALPTATGIAKMASGNDPTVSKWANITSGVAGGAEAAYSMYNNVSQTMTSGGTRPFDRFQGAADAAQLLSATGNVVSAATAHTHPGLSDVSNRVATSLSFAGSAAEATHGAHQEMNAQRMQERRENLYSLPEATRADSDLAQHVNQNLPAGQSTSSQPVSSDFQDRARAAQRSNNAPRQRSRSRG</sequence>
<dbReference type="AlphaFoldDB" id="A0A1H9VIN5"/>
<evidence type="ECO:0000313" key="3">
    <source>
        <dbReference type="Proteomes" id="UP000182841"/>
    </source>
</evidence>
<evidence type="ECO:0000313" key="2">
    <source>
        <dbReference type="EMBL" id="SES21646.1"/>
    </source>
</evidence>
<gene>
    <name evidence="2" type="ORF">SAMN05421870_11250</name>
</gene>
<feature type="compositionally biased region" description="Basic and acidic residues" evidence="1">
    <location>
        <begin position="12"/>
        <end position="24"/>
    </location>
</feature>
<organism evidence="2 3">
    <name type="scientific">Streptomyces qinglanensis</name>
    <dbReference type="NCBI Taxonomy" id="943816"/>
    <lineage>
        <taxon>Bacteria</taxon>
        <taxon>Bacillati</taxon>
        <taxon>Actinomycetota</taxon>
        <taxon>Actinomycetes</taxon>
        <taxon>Kitasatosporales</taxon>
        <taxon>Streptomycetaceae</taxon>
        <taxon>Streptomyces</taxon>
    </lineage>
</organism>
<feature type="compositionally biased region" description="Low complexity" evidence="1">
    <location>
        <begin position="88"/>
        <end position="99"/>
    </location>
</feature>
<accession>A0A1H9VIN5</accession>